<keyword evidence="1" id="KW-0472">Membrane</keyword>
<accession>A0A3M0AGJ0</accession>
<dbReference type="AlphaFoldDB" id="A0A3M0AGJ0"/>
<dbReference type="InterPro" id="IPR045584">
    <property type="entry name" value="Pilin-like"/>
</dbReference>
<dbReference type="Gene3D" id="3.30.700.10">
    <property type="entry name" value="Glycoprotein, Type 4 Pilin"/>
    <property type="match status" value="1"/>
</dbReference>
<feature type="transmembrane region" description="Helical" evidence="1">
    <location>
        <begin position="6"/>
        <end position="26"/>
    </location>
</feature>
<name>A0A3M0AGJ0_9GAMM</name>
<comment type="caution">
    <text evidence="2">The sequence shown here is derived from an EMBL/GenBank/DDBJ whole genome shotgun (WGS) entry which is preliminary data.</text>
</comment>
<evidence type="ECO:0000313" key="2">
    <source>
        <dbReference type="EMBL" id="RMA78392.1"/>
    </source>
</evidence>
<keyword evidence="1" id="KW-0812">Transmembrane</keyword>
<dbReference type="RefSeq" id="WP_121877634.1">
    <property type="nucleotide sequence ID" value="NZ_REFJ01000006.1"/>
</dbReference>
<evidence type="ECO:0000313" key="3">
    <source>
        <dbReference type="Proteomes" id="UP000267187"/>
    </source>
</evidence>
<reference evidence="2 3" key="1">
    <citation type="submission" date="2018-10" db="EMBL/GenBank/DDBJ databases">
        <title>Genomic Encyclopedia of Type Strains, Phase IV (KMG-IV): sequencing the most valuable type-strain genomes for metagenomic binning, comparative biology and taxonomic classification.</title>
        <authorList>
            <person name="Goeker M."/>
        </authorList>
    </citation>
    <scope>NUCLEOTIDE SEQUENCE [LARGE SCALE GENOMIC DNA]</scope>
    <source>
        <strain evidence="2 3">DSM 25080</strain>
    </source>
</reference>
<keyword evidence="3" id="KW-1185">Reference proteome</keyword>
<proteinExistence type="predicted"/>
<evidence type="ECO:0000256" key="1">
    <source>
        <dbReference type="SAM" id="Phobius"/>
    </source>
</evidence>
<keyword evidence="1" id="KW-1133">Transmembrane helix</keyword>
<dbReference type="NCBIfam" id="TIGR02532">
    <property type="entry name" value="IV_pilin_GFxxxE"/>
    <property type="match status" value="1"/>
</dbReference>
<dbReference type="EMBL" id="REFJ01000006">
    <property type="protein sequence ID" value="RMA78392.1"/>
    <property type="molecule type" value="Genomic_DNA"/>
</dbReference>
<sequence>MKVRGFSLIELLAVMAIVGVLSAIALPRYQQHVVRAQDEQRRAHWQIIQQQLNRRALEKGSYEWVDSVTAAELEAEFSVEFEALATGGFSLVARAKAEVVTACPTVRFTHLASVECVV</sequence>
<protein>
    <submittedName>
        <fullName evidence="2">Prepilin-type N-terminal cleavage/methylation domain-containing protein</fullName>
    </submittedName>
</protein>
<gene>
    <name evidence="2" type="ORF">DFR27_2323</name>
</gene>
<dbReference type="OrthoDB" id="5296638at2"/>
<dbReference type="Pfam" id="PF07963">
    <property type="entry name" value="N_methyl"/>
    <property type="match status" value="1"/>
</dbReference>
<organism evidence="2 3">
    <name type="scientific">Umboniibacter marinipuniceus</name>
    <dbReference type="NCBI Taxonomy" id="569599"/>
    <lineage>
        <taxon>Bacteria</taxon>
        <taxon>Pseudomonadati</taxon>
        <taxon>Pseudomonadota</taxon>
        <taxon>Gammaproteobacteria</taxon>
        <taxon>Cellvibrionales</taxon>
        <taxon>Cellvibrionaceae</taxon>
        <taxon>Umboniibacter</taxon>
    </lineage>
</organism>
<dbReference type="PROSITE" id="PS00409">
    <property type="entry name" value="PROKAR_NTER_METHYL"/>
    <property type="match status" value="1"/>
</dbReference>
<dbReference type="Proteomes" id="UP000267187">
    <property type="component" value="Unassembled WGS sequence"/>
</dbReference>
<dbReference type="InterPro" id="IPR012902">
    <property type="entry name" value="N_methyl_site"/>
</dbReference>
<dbReference type="SUPFAM" id="SSF54523">
    <property type="entry name" value="Pili subunits"/>
    <property type="match status" value="1"/>
</dbReference>